<evidence type="ECO:0000256" key="7">
    <source>
        <dbReference type="SAM" id="Phobius"/>
    </source>
</evidence>
<sequence length="208" mass="22231">MLEVSQILTYTAALTVAAAIPGPGMAAVVARSVNGGALTAFSMLFGLVIGDLTYLSFAVFGLSIIASHFDTLFAVVKWGAALYLSYLAWQFWFADHQPIGEGQSTNKKELAAAWLSGLTITLGNPKTIAFYLALLPLVINMESISLQIWGFMLVPLTIFVLLAVGAVFIFGALSIRHLLSSQRAQQLMYRGASVIMLGAAVAMLIQKA</sequence>
<dbReference type="GO" id="GO:0015171">
    <property type="term" value="F:amino acid transmembrane transporter activity"/>
    <property type="evidence" value="ECO:0007669"/>
    <property type="project" value="TreeGrafter"/>
</dbReference>
<keyword evidence="3 7" id="KW-0812">Transmembrane</keyword>
<keyword evidence="4" id="KW-0813">Transport</keyword>
<reference evidence="8 9" key="1">
    <citation type="submission" date="2014-03" db="EMBL/GenBank/DDBJ databases">
        <title>Draft Genome of Photorhabdus temperata Meg1.</title>
        <authorList>
            <person name="Hurst S.G.IV."/>
            <person name="Morris K."/>
            <person name="Thomas K."/>
            <person name="Tisa L.S."/>
        </authorList>
    </citation>
    <scope>NUCLEOTIDE SEQUENCE [LARGE SCALE GENOMIC DNA]</scope>
    <source>
        <strain evidence="8 9">Meg1</strain>
    </source>
</reference>
<evidence type="ECO:0000256" key="4">
    <source>
        <dbReference type="ARBA" id="ARBA00022970"/>
    </source>
</evidence>
<feature type="transmembrane region" description="Helical" evidence="7">
    <location>
        <begin position="36"/>
        <end position="60"/>
    </location>
</feature>
<evidence type="ECO:0000313" key="8">
    <source>
        <dbReference type="EMBL" id="KER01763.1"/>
    </source>
</evidence>
<evidence type="ECO:0000256" key="6">
    <source>
        <dbReference type="ARBA" id="ARBA00023136"/>
    </source>
</evidence>
<feature type="transmembrane region" description="Helical" evidence="7">
    <location>
        <begin position="151"/>
        <end position="175"/>
    </location>
</feature>
<evidence type="ECO:0000256" key="2">
    <source>
        <dbReference type="ARBA" id="ARBA00022475"/>
    </source>
</evidence>
<evidence type="ECO:0000256" key="5">
    <source>
        <dbReference type="ARBA" id="ARBA00022989"/>
    </source>
</evidence>
<name>A0A081RSW0_PHOTE</name>
<organism evidence="8 9">
    <name type="scientific">Photorhabdus temperata subsp. temperata Meg1</name>
    <dbReference type="NCBI Taxonomy" id="1393735"/>
    <lineage>
        <taxon>Bacteria</taxon>
        <taxon>Pseudomonadati</taxon>
        <taxon>Pseudomonadota</taxon>
        <taxon>Gammaproteobacteria</taxon>
        <taxon>Enterobacterales</taxon>
        <taxon>Morganellaceae</taxon>
        <taxon>Photorhabdus</taxon>
    </lineage>
</organism>
<evidence type="ECO:0000313" key="9">
    <source>
        <dbReference type="Proteomes" id="UP000028002"/>
    </source>
</evidence>
<comment type="subcellular location">
    <subcellularLocation>
        <location evidence="1">Cell membrane</location>
        <topology evidence="1">Multi-pass membrane protein</topology>
    </subcellularLocation>
</comment>
<protein>
    <submittedName>
        <fullName evidence="8">Putative threonine efflux protein</fullName>
    </submittedName>
</protein>
<evidence type="ECO:0000256" key="3">
    <source>
        <dbReference type="ARBA" id="ARBA00022692"/>
    </source>
</evidence>
<keyword evidence="4" id="KW-0029">Amino-acid transport</keyword>
<keyword evidence="5 7" id="KW-1133">Transmembrane helix</keyword>
<comment type="caution">
    <text evidence="8">The sequence shown here is derived from an EMBL/GenBank/DDBJ whole genome shotgun (WGS) entry which is preliminary data.</text>
</comment>
<dbReference type="Pfam" id="PF01810">
    <property type="entry name" value="LysE"/>
    <property type="match status" value="1"/>
</dbReference>
<feature type="transmembrane region" description="Helical" evidence="7">
    <location>
        <begin position="72"/>
        <end position="92"/>
    </location>
</feature>
<dbReference type="GO" id="GO:0005886">
    <property type="term" value="C:plasma membrane"/>
    <property type="evidence" value="ECO:0007669"/>
    <property type="project" value="UniProtKB-SubCell"/>
</dbReference>
<evidence type="ECO:0000256" key="1">
    <source>
        <dbReference type="ARBA" id="ARBA00004651"/>
    </source>
</evidence>
<proteinExistence type="predicted"/>
<accession>A0A081RSW0</accession>
<dbReference type="EMBL" id="JGVH01000071">
    <property type="protein sequence ID" value="KER01763.1"/>
    <property type="molecule type" value="Genomic_DNA"/>
</dbReference>
<feature type="transmembrane region" description="Helical" evidence="7">
    <location>
        <begin position="187"/>
        <end position="205"/>
    </location>
</feature>
<keyword evidence="6 7" id="KW-0472">Membrane</keyword>
<dbReference type="RefSeq" id="WP_023044836.1">
    <property type="nucleotide sequence ID" value="NZ_CAWLUD010000071.1"/>
</dbReference>
<feature type="transmembrane region" description="Helical" evidence="7">
    <location>
        <begin position="112"/>
        <end position="139"/>
    </location>
</feature>
<dbReference type="PATRIC" id="fig|1393735.3.peg.3725"/>
<dbReference type="AlphaFoldDB" id="A0A081RSW0"/>
<dbReference type="PANTHER" id="PTHR30086:SF20">
    <property type="entry name" value="ARGININE EXPORTER PROTEIN ARGO-RELATED"/>
    <property type="match status" value="1"/>
</dbReference>
<keyword evidence="2" id="KW-1003">Cell membrane</keyword>
<gene>
    <name evidence="8" type="ORF">MEG1DRAFT_03638</name>
</gene>
<dbReference type="InterPro" id="IPR001123">
    <property type="entry name" value="LeuE-type"/>
</dbReference>
<dbReference type="Proteomes" id="UP000028002">
    <property type="component" value="Unassembled WGS sequence"/>
</dbReference>
<dbReference type="PANTHER" id="PTHR30086">
    <property type="entry name" value="ARGININE EXPORTER PROTEIN ARGO"/>
    <property type="match status" value="1"/>
</dbReference>